<sequence>MKARTHLLLDLDAEQGGARRSEEEEEEEEEEKEEKEEEKEDLVARDLDPTFSKVFSQEGRRERVKRGCPKRVQRHRIASVKDT</sequence>
<protein>
    <submittedName>
        <fullName evidence="2">Uncharacterized protein</fullName>
    </submittedName>
</protein>
<accession>F4WNL9</accession>
<proteinExistence type="predicted"/>
<evidence type="ECO:0000313" key="3">
    <source>
        <dbReference type="Proteomes" id="UP000007755"/>
    </source>
</evidence>
<dbReference type="Proteomes" id="UP000007755">
    <property type="component" value="Unassembled WGS sequence"/>
</dbReference>
<name>F4WNL9_ACREC</name>
<feature type="compositionally biased region" description="Acidic residues" evidence="1">
    <location>
        <begin position="23"/>
        <end position="40"/>
    </location>
</feature>
<feature type="region of interest" description="Disordered" evidence="1">
    <location>
        <begin position="1"/>
        <end position="83"/>
    </location>
</feature>
<evidence type="ECO:0000313" key="2">
    <source>
        <dbReference type="EMBL" id="EGI64212.1"/>
    </source>
</evidence>
<reference evidence="2" key="1">
    <citation type="submission" date="2011-02" db="EMBL/GenBank/DDBJ databases">
        <title>The genome of the leaf-cutting ant Acromyrmex echinatior suggests key adaptations to social evolution and fungus farming.</title>
        <authorList>
            <person name="Nygaard S."/>
            <person name="Zhang G."/>
        </authorList>
    </citation>
    <scope>NUCLEOTIDE SEQUENCE</scope>
</reference>
<gene>
    <name evidence="2" type="ORF">G5I_07372</name>
</gene>
<organism evidence="3">
    <name type="scientific">Acromyrmex echinatior</name>
    <name type="common">Panamanian leafcutter ant</name>
    <name type="synonym">Acromyrmex octospinosus echinatior</name>
    <dbReference type="NCBI Taxonomy" id="103372"/>
    <lineage>
        <taxon>Eukaryota</taxon>
        <taxon>Metazoa</taxon>
        <taxon>Ecdysozoa</taxon>
        <taxon>Arthropoda</taxon>
        <taxon>Hexapoda</taxon>
        <taxon>Insecta</taxon>
        <taxon>Pterygota</taxon>
        <taxon>Neoptera</taxon>
        <taxon>Endopterygota</taxon>
        <taxon>Hymenoptera</taxon>
        <taxon>Apocrita</taxon>
        <taxon>Aculeata</taxon>
        <taxon>Formicoidea</taxon>
        <taxon>Formicidae</taxon>
        <taxon>Myrmicinae</taxon>
        <taxon>Acromyrmex</taxon>
    </lineage>
</organism>
<dbReference type="AlphaFoldDB" id="F4WNL9"/>
<dbReference type="EMBL" id="GL888237">
    <property type="protein sequence ID" value="EGI64212.1"/>
    <property type="molecule type" value="Genomic_DNA"/>
</dbReference>
<evidence type="ECO:0000256" key="1">
    <source>
        <dbReference type="SAM" id="MobiDB-lite"/>
    </source>
</evidence>
<dbReference type="InParanoid" id="F4WNL9"/>
<feature type="compositionally biased region" description="Basic residues" evidence="1">
    <location>
        <begin position="62"/>
        <end position="83"/>
    </location>
</feature>
<keyword evidence="3" id="KW-1185">Reference proteome</keyword>